<feature type="non-terminal residue" evidence="13">
    <location>
        <position position="1"/>
    </location>
</feature>
<dbReference type="SMART" id="SM00220">
    <property type="entry name" value="S_TKc"/>
    <property type="match status" value="1"/>
</dbReference>
<dbReference type="InterPro" id="IPR008271">
    <property type="entry name" value="Ser/Thr_kinase_AS"/>
</dbReference>
<evidence type="ECO:0000256" key="8">
    <source>
        <dbReference type="ARBA" id="ARBA00047899"/>
    </source>
</evidence>
<dbReference type="InterPro" id="IPR000719">
    <property type="entry name" value="Prot_kinase_dom"/>
</dbReference>
<organism evidence="13 14">
    <name type="scientific">Didymodactylos carnosus</name>
    <dbReference type="NCBI Taxonomy" id="1234261"/>
    <lineage>
        <taxon>Eukaryota</taxon>
        <taxon>Metazoa</taxon>
        <taxon>Spiralia</taxon>
        <taxon>Gnathifera</taxon>
        <taxon>Rotifera</taxon>
        <taxon>Eurotatoria</taxon>
        <taxon>Bdelloidea</taxon>
        <taxon>Philodinida</taxon>
        <taxon>Philodinidae</taxon>
        <taxon>Didymodactylos</taxon>
    </lineage>
</organism>
<feature type="compositionally biased region" description="Polar residues" evidence="10">
    <location>
        <begin position="381"/>
        <end position="404"/>
    </location>
</feature>
<dbReference type="AlphaFoldDB" id="A0A8S2KW60"/>
<dbReference type="Proteomes" id="UP000677228">
    <property type="component" value="Unassembled WGS sequence"/>
</dbReference>
<keyword evidence="6" id="KW-0418">Kinase</keyword>
<dbReference type="PROSITE" id="PS00108">
    <property type="entry name" value="PROTEIN_KINASE_ST"/>
    <property type="match status" value="1"/>
</dbReference>
<proteinExistence type="inferred from homology"/>
<dbReference type="PROSITE" id="PS50011">
    <property type="entry name" value="PROTEIN_KINASE_DOM"/>
    <property type="match status" value="1"/>
</dbReference>
<sequence>ESFRSTDGYLNIVMSYCEGGDLHTKLKEQKTKEQILNENQIVEWLIQICMALQYMHDKNVLHRDLKTQNIFLTKNDIVKVGDLGIARILDNSNDMATTIIGTPSTLSKNPAKRPTAKKLLQNPYIKQHIVQLLEKTKLRCQNQNQISQSVIGSPTNSPSQPSSAISVSSPTRSRINSTTERLSVLPLPVTSLSSKNHQNGNSVNILPSSPSQIHTPRTSSAKTVDNVVILPPSLSNDVGKQSEPRVRRILQRRMSNNSVSQQKQNDDEHEVNRSFLAKLKENDTLNRRRRDHTQLNDHAKQEKLKNHLRNSKQIYGGKSQESDQEYTPVIHDQIFRKSSSLACAGQLSDNVIVRKQDELESYSNKDNGLRQRCEADHCMSNGENSNHSSYSIDDSLSQTNSSFDSNHDYHPNESARIRRRKKLYSSSNIQANHSGSSSTIASLLLNANETINNHHSNDVNFYSEKEFSSKENVDIEVEKKNDGEKDMNCLLFMLTATLKLPTSIATICRSQSVDDNESINSSSSVNNSTIVDDDEIDVKASIVMNGRHLIPSDKVLLADRTMYYPFGDTSKFSQRRDALRQNCLSEISSFNLRRLLDIIDRVGEVELKREMTDIIGNELYEKYCLQIFTLKFYEDTLHCH</sequence>
<dbReference type="Proteomes" id="UP000682733">
    <property type="component" value="Unassembled WGS sequence"/>
</dbReference>
<dbReference type="InterPro" id="IPR051131">
    <property type="entry name" value="NEK_Ser/Thr_kinase_NIMA"/>
</dbReference>
<keyword evidence="4" id="KW-0808">Transferase</keyword>
<comment type="catalytic activity">
    <reaction evidence="9">
        <text>L-seryl-[protein] + ATP = O-phospho-L-seryl-[protein] + ADP + H(+)</text>
        <dbReference type="Rhea" id="RHEA:17989"/>
        <dbReference type="Rhea" id="RHEA-COMP:9863"/>
        <dbReference type="Rhea" id="RHEA-COMP:11604"/>
        <dbReference type="ChEBI" id="CHEBI:15378"/>
        <dbReference type="ChEBI" id="CHEBI:29999"/>
        <dbReference type="ChEBI" id="CHEBI:30616"/>
        <dbReference type="ChEBI" id="CHEBI:83421"/>
        <dbReference type="ChEBI" id="CHEBI:456216"/>
        <dbReference type="EC" id="2.7.11.1"/>
    </reaction>
</comment>
<keyword evidence="5" id="KW-0547">Nucleotide-binding</keyword>
<feature type="compositionally biased region" description="Low complexity" evidence="10">
    <location>
        <begin position="182"/>
        <end position="194"/>
    </location>
</feature>
<dbReference type="InterPro" id="IPR011009">
    <property type="entry name" value="Kinase-like_dom_sf"/>
</dbReference>
<feature type="domain" description="Protein kinase" evidence="11">
    <location>
        <begin position="1"/>
        <end position="276"/>
    </location>
</feature>
<evidence type="ECO:0000256" key="9">
    <source>
        <dbReference type="ARBA" id="ARBA00048679"/>
    </source>
</evidence>
<dbReference type="GO" id="GO:0005524">
    <property type="term" value="F:ATP binding"/>
    <property type="evidence" value="ECO:0007669"/>
    <property type="project" value="UniProtKB-KW"/>
</dbReference>
<feature type="region of interest" description="Disordered" evidence="10">
    <location>
        <begin position="149"/>
        <end position="221"/>
    </location>
</feature>
<dbReference type="SUPFAM" id="SSF56112">
    <property type="entry name" value="Protein kinase-like (PK-like)"/>
    <property type="match status" value="1"/>
</dbReference>
<comment type="catalytic activity">
    <reaction evidence="8">
        <text>L-threonyl-[protein] + ATP = O-phospho-L-threonyl-[protein] + ADP + H(+)</text>
        <dbReference type="Rhea" id="RHEA:46608"/>
        <dbReference type="Rhea" id="RHEA-COMP:11060"/>
        <dbReference type="Rhea" id="RHEA-COMP:11605"/>
        <dbReference type="ChEBI" id="CHEBI:15378"/>
        <dbReference type="ChEBI" id="CHEBI:30013"/>
        <dbReference type="ChEBI" id="CHEBI:30616"/>
        <dbReference type="ChEBI" id="CHEBI:61977"/>
        <dbReference type="ChEBI" id="CHEBI:456216"/>
        <dbReference type="EC" id="2.7.11.1"/>
    </reaction>
</comment>
<accession>A0A8S2KW60</accession>
<dbReference type="EC" id="2.7.11.1" evidence="2"/>
<evidence type="ECO:0000256" key="5">
    <source>
        <dbReference type="ARBA" id="ARBA00022741"/>
    </source>
</evidence>
<name>A0A8S2KW60_9BILA</name>
<reference evidence="13" key="1">
    <citation type="submission" date="2021-02" db="EMBL/GenBank/DDBJ databases">
        <authorList>
            <person name="Nowell W R."/>
        </authorList>
    </citation>
    <scope>NUCLEOTIDE SEQUENCE</scope>
</reference>
<feature type="compositionally biased region" description="Low complexity" evidence="10">
    <location>
        <begin position="157"/>
        <end position="173"/>
    </location>
</feature>
<evidence type="ECO:0000313" key="13">
    <source>
        <dbReference type="EMBL" id="CAF3872455.1"/>
    </source>
</evidence>
<evidence type="ECO:0000256" key="2">
    <source>
        <dbReference type="ARBA" id="ARBA00012513"/>
    </source>
</evidence>
<evidence type="ECO:0000256" key="7">
    <source>
        <dbReference type="ARBA" id="ARBA00022840"/>
    </source>
</evidence>
<dbReference type="PANTHER" id="PTHR44899:SF7">
    <property type="entry name" value="NIMA-RELATED KINASE"/>
    <property type="match status" value="1"/>
</dbReference>
<feature type="region of interest" description="Disordered" evidence="10">
    <location>
        <begin position="380"/>
        <end position="414"/>
    </location>
</feature>
<protein>
    <recommendedName>
        <fullName evidence="2">non-specific serine/threonine protein kinase</fullName>
        <ecNumber evidence="2">2.7.11.1</ecNumber>
    </recommendedName>
</protein>
<dbReference type="EMBL" id="CAJNOK010010148">
    <property type="protein sequence ID" value="CAF1107484.1"/>
    <property type="molecule type" value="Genomic_DNA"/>
</dbReference>
<evidence type="ECO:0000256" key="4">
    <source>
        <dbReference type="ARBA" id="ARBA00022679"/>
    </source>
</evidence>
<feature type="compositionally biased region" description="Basic and acidic residues" evidence="10">
    <location>
        <begin position="405"/>
        <end position="414"/>
    </location>
</feature>
<evidence type="ECO:0000313" key="14">
    <source>
        <dbReference type="Proteomes" id="UP000682733"/>
    </source>
</evidence>
<dbReference type="GO" id="GO:0004674">
    <property type="term" value="F:protein serine/threonine kinase activity"/>
    <property type="evidence" value="ECO:0007669"/>
    <property type="project" value="UniProtKB-KW"/>
</dbReference>
<evidence type="ECO:0000256" key="3">
    <source>
        <dbReference type="ARBA" id="ARBA00022527"/>
    </source>
</evidence>
<evidence type="ECO:0000256" key="1">
    <source>
        <dbReference type="ARBA" id="ARBA00010886"/>
    </source>
</evidence>
<evidence type="ECO:0000256" key="6">
    <source>
        <dbReference type="ARBA" id="ARBA00022777"/>
    </source>
</evidence>
<gene>
    <name evidence="12" type="ORF">OVA965_LOCUS19597</name>
    <name evidence="13" type="ORF">TMI583_LOCUS19694</name>
</gene>
<comment type="similarity">
    <text evidence="1">Belongs to the protein kinase superfamily. NEK Ser/Thr protein kinase family. NIMA subfamily.</text>
</comment>
<evidence type="ECO:0000313" key="12">
    <source>
        <dbReference type="EMBL" id="CAF1107484.1"/>
    </source>
</evidence>
<keyword evidence="7" id="KW-0067">ATP-binding</keyword>
<dbReference type="Gene3D" id="1.10.510.10">
    <property type="entry name" value="Transferase(Phosphotransferase) domain 1"/>
    <property type="match status" value="1"/>
</dbReference>
<dbReference type="EMBL" id="CAJOBA010011859">
    <property type="protein sequence ID" value="CAF3872455.1"/>
    <property type="molecule type" value="Genomic_DNA"/>
</dbReference>
<feature type="compositionally biased region" description="Polar residues" evidence="10">
    <location>
        <begin position="253"/>
        <end position="263"/>
    </location>
</feature>
<dbReference type="Pfam" id="PF00069">
    <property type="entry name" value="Pkinase"/>
    <property type="match status" value="1"/>
</dbReference>
<evidence type="ECO:0000259" key="11">
    <source>
        <dbReference type="PROSITE" id="PS50011"/>
    </source>
</evidence>
<feature type="region of interest" description="Disordered" evidence="10">
    <location>
        <begin position="251"/>
        <end position="310"/>
    </location>
</feature>
<dbReference type="PANTHER" id="PTHR44899">
    <property type="entry name" value="CAMK FAMILY PROTEIN KINASE"/>
    <property type="match status" value="1"/>
</dbReference>
<comment type="caution">
    <text evidence="13">The sequence shown here is derived from an EMBL/GenBank/DDBJ whole genome shotgun (WGS) entry which is preliminary data.</text>
</comment>
<keyword evidence="3" id="KW-0723">Serine/threonine-protein kinase</keyword>
<evidence type="ECO:0000256" key="10">
    <source>
        <dbReference type="SAM" id="MobiDB-lite"/>
    </source>
</evidence>
<feature type="compositionally biased region" description="Basic and acidic residues" evidence="10">
    <location>
        <begin position="264"/>
        <end position="305"/>
    </location>
</feature>
<feature type="compositionally biased region" description="Polar residues" evidence="10">
    <location>
        <begin position="195"/>
        <end position="221"/>
    </location>
</feature>